<dbReference type="OrthoDB" id="9807434at2"/>
<evidence type="ECO:0000256" key="2">
    <source>
        <dbReference type="ARBA" id="ARBA00022679"/>
    </source>
</evidence>
<evidence type="ECO:0000313" key="11">
    <source>
        <dbReference type="Proteomes" id="UP000266005"/>
    </source>
</evidence>
<dbReference type="Proteomes" id="UP000266005">
    <property type="component" value="Unassembled WGS sequence"/>
</dbReference>
<comment type="subcellular location">
    <subcellularLocation>
        <location evidence="8">Cytoplasm</location>
    </subcellularLocation>
</comment>
<evidence type="ECO:0000256" key="3">
    <source>
        <dbReference type="ARBA" id="ARBA00022741"/>
    </source>
</evidence>
<keyword evidence="5 8" id="KW-0067">ATP-binding</keyword>
<keyword evidence="3 8" id="KW-0547">Nucleotide-binding</keyword>
<keyword evidence="11" id="KW-1185">Reference proteome</keyword>
<dbReference type="InterPro" id="IPR027417">
    <property type="entry name" value="P-loop_NTPase"/>
</dbReference>
<comment type="caution">
    <text evidence="10">The sequence shown here is derived from an EMBL/GenBank/DDBJ whole genome shotgun (WGS) entry which is preliminary data.</text>
</comment>
<sequence>MKKIVIALDGYSSCGKSTTAKLVAAELGYAYIDTGAMYRAVTLYFLEHHISFTNPKEIKDALDHIEVEFHYNSKTKRNEVYLNGLNVEDEIRKMYVSDQVSEVSIIAEVRHAMVAQQQKMGKKRGVVMDGRDIGTAVFPDAEVKIFMTADVDTRTKRRQVELLEKKQLVNLDEIRENLLKRDLIDSTRTESPLRRAEDAHLLDTTHMTIDEQVEFVLERVTSQLLKKEFAELEN</sequence>
<reference evidence="11" key="1">
    <citation type="submission" date="2018-08" db="EMBL/GenBank/DDBJ databases">
        <title>Mucilaginibacter sp. MYSH2.</title>
        <authorList>
            <person name="Seo T."/>
        </authorList>
    </citation>
    <scope>NUCLEOTIDE SEQUENCE [LARGE SCALE GENOMIC DNA]</scope>
    <source>
        <strain evidence="11">KIRAN</strain>
    </source>
</reference>
<comment type="catalytic activity">
    <reaction evidence="6 8">
        <text>dCMP + ATP = dCDP + ADP</text>
        <dbReference type="Rhea" id="RHEA:25094"/>
        <dbReference type="ChEBI" id="CHEBI:30616"/>
        <dbReference type="ChEBI" id="CHEBI:57566"/>
        <dbReference type="ChEBI" id="CHEBI:58593"/>
        <dbReference type="ChEBI" id="CHEBI:456216"/>
        <dbReference type="EC" id="2.7.4.25"/>
    </reaction>
</comment>
<name>A0A399SJ50_9BACT</name>
<dbReference type="EC" id="2.7.4.25" evidence="8"/>
<dbReference type="GO" id="GO:0006220">
    <property type="term" value="P:pyrimidine nucleotide metabolic process"/>
    <property type="evidence" value="ECO:0007669"/>
    <property type="project" value="UniProtKB-UniRule"/>
</dbReference>
<keyword evidence="2 8" id="KW-0808">Transferase</keyword>
<proteinExistence type="inferred from homology"/>
<dbReference type="HAMAP" id="MF_00238">
    <property type="entry name" value="Cytidyl_kinase_type1"/>
    <property type="match status" value="1"/>
</dbReference>
<accession>A0A399SJ50</accession>
<evidence type="ECO:0000256" key="4">
    <source>
        <dbReference type="ARBA" id="ARBA00022777"/>
    </source>
</evidence>
<dbReference type="GO" id="GO:0005737">
    <property type="term" value="C:cytoplasm"/>
    <property type="evidence" value="ECO:0007669"/>
    <property type="project" value="UniProtKB-SubCell"/>
</dbReference>
<dbReference type="Gene3D" id="3.40.50.300">
    <property type="entry name" value="P-loop containing nucleotide triphosphate hydrolases"/>
    <property type="match status" value="1"/>
</dbReference>
<organism evidence="10 11">
    <name type="scientific">Pontibacter oryzae</name>
    <dbReference type="NCBI Taxonomy" id="2304593"/>
    <lineage>
        <taxon>Bacteria</taxon>
        <taxon>Pseudomonadati</taxon>
        <taxon>Bacteroidota</taxon>
        <taxon>Cytophagia</taxon>
        <taxon>Cytophagales</taxon>
        <taxon>Hymenobacteraceae</taxon>
        <taxon>Pontibacter</taxon>
    </lineage>
</organism>
<feature type="binding site" evidence="8">
    <location>
        <begin position="10"/>
        <end position="18"/>
    </location>
    <ligand>
        <name>ATP</name>
        <dbReference type="ChEBI" id="CHEBI:30616"/>
    </ligand>
</feature>
<dbReference type="SUPFAM" id="SSF52540">
    <property type="entry name" value="P-loop containing nucleoside triphosphate hydrolases"/>
    <property type="match status" value="1"/>
</dbReference>
<dbReference type="AlphaFoldDB" id="A0A399SJ50"/>
<dbReference type="GO" id="GO:0036431">
    <property type="term" value="F:dCMP kinase activity"/>
    <property type="evidence" value="ECO:0007669"/>
    <property type="project" value="InterPro"/>
</dbReference>
<dbReference type="GO" id="GO:0005524">
    <property type="term" value="F:ATP binding"/>
    <property type="evidence" value="ECO:0007669"/>
    <property type="project" value="UniProtKB-UniRule"/>
</dbReference>
<comment type="catalytic activity">
    <reaction evidence="7 8">
        <text>CMP + ATP = CDP + ADP</text>
        <dbReference type="Rhea" id="RHEA:11600"/>
        <dbReference type="ChEBI" id="CHEBI:30616"/>
        <dbReference type="ChEBI" id="CHEBI:58069"/>
        <dbReference type="ChEBI" id="CHEBI:60377"/>
        <dbReference type="ChEBI" id="CHEBI:456216"/>
        <dbReference type="EC" id="2.7.4.25"/>
    </reaction>
</comment>
<gene>
    <name evidence="8" type="primary">cmk</name>
    <name evidence="10" type="ORF">D1627_04090</name>
</gene>
<dbReference type="NCBIfam" id="TIGR00017">
    <property type="entry name" value="cmk"/>
    <property type="match status" value="1"/>
</dbReference>
<evidence type="ECO:0000313" key="10">
    <source>
        <dbReference type="EMBL" id="RIJ43024.1"/>
    </source>
</evidence>
<evidence type="ECO:0000256" key="7">
    <source>
        <dbReference type="ARBA" id="ARBA00048478"/>
    </source>
</evidence>
<evidence type="ECO:0000259" key="9">
    <source>
        <dbReference type="Pfam" id="PF02224"/>
    </source>
</evidence>
<evidence type="ECO:0000256" key="5">
    <source>
        <dbReference type="ARBA" id="ARBA00022840"/>
    </source>
</evidence>
<evidence type="ECO:0000256" key="8">
    <source>
        <dbReference type="HAMAP-Rule" id="MF_00238"/>
    </source>
</evidence>
<dbReference type="InterPro" id="IPR011994">
    <property type="entry name" value="Cytidylate_kinase_dom"/>
</dbReference>
<protein>
    <recommendedName>
        <fullName evidence="8">Cytidylate kinase</fullName>
        <shortName evidence="8">CK</shortName>
        <ecNumber evidence="8">2.7.4.25</ecNumber>
    </recommendedName>
    <alternativeName>
        <fullName evidence="8">Cytidine monophosphate kinase</fullName>
        <shortName evidence="8">CMP kinase</shortName>
    </alternativeName>
</protein>
<dbReference type="InterPro" id="IPR003136">
    <property type="entry name" value="Cytidylate_kin"/>
</dbReference>
<comment type="similarity">
    <text evidence="1 8">Belongs to the cytidylate kinase family. Type 1 subfamily.</text>
</comment>
<dbReference type="EMBL" id="QWGE01000001">
    <property type="protein sequence ID" value="RIJ43024.1"/>
    <property type="molecule type" value="Genomic_DNA"/>
</dbReference>
<dbReference type="CDD" id="cd02020">
    <property type="entry name" value="CMPK"/>
    <property type="match status" value="1"/>
</dbReference>
<dbReference type="Pfam" id="PF02224">
    <property type="entry name" value="Cytidylate_kin"/>
    <property type="match status" value="1"/>
</dbReference>
<keyword evidence="8" id="KW-0963">Cytoplasm</keyword>
<feature type="domain" description="Cytidylate kinase" evidence="9">
    <location>
        <begin position="6"/>
        <end position="221"/>
    </location>
</feature>
<evidence type="ECO:0000256" key="6">
    <source>
        <dbReference type="ARBA" id="ARBA00047615"/>
    </source>
</evidence>
<keyword evidence="4 8" id="KW-0418">Kinase</keyword>
<dbReference type="RefSeq" id="WP_119430906.1">
    <property type="nucleotide sequence ID" value="NZ_QWGE01000001.1"/>
</dbReference>
<evidence type="ECO:0000256" key="1">
    <source>
        <dbReference type="ARBA" id="ARBA00009427"/>
    </source>
</evidence>
<dbReference type="GO" id="GO:0036430">
    <property type="term" value="F:CMP kinase activity"/>
    <property type="evidence" value="ECO:0007669"/>
    <property type="project" value="RHEA"/>
</dbReference>